<evidence type="ECO:0000256" key="2">
    <source>
        <dbReference type="ARBA" id="ARBA00022473"/>
    </source>
</evidence>
<dbReference type="Gene3D" id="2.130.10.10">
    <property type="entry name" value="YVTN repeat-like/Quinoprotein amine dehydrogenase"/>
    <property type="match status" value="2"/>
</dbReference>
<organism evidence="11">
    <name type="scientific">Cacopsylla melanoneura</name>
    <dbReference type="NCBI Taxonomy" id="428564"/>
    <lineage>
        <taxon>Eukaryota</taxon>
        <taxon>Metazoa</taxon>
        <taxon>Ecdysozoa</taxon>
        <taxon>Arthropoda</taxon>
        <taxon>Hexapoda</taxon>
        <taxon>Insecta</taxon>
        <taxon>Pterygota</taxon>
        <taxon>Neoptera</taxon>
        <taxon>Paraneoptera</taxon>
        <taxon>Hemiptera</taxon>
        <taxon>Sternorrhyncha</taxon>
        <taxon>Psylloidea</taxon>
        <taxon>Psyllidae</taxon>
        <taxon>Psyllinae</taxon>
        <taxon>Cacopsylla</taxon>
    </lineage>
</organism>
<dbReference type="PANTHER" id="PTHR15722">
    <property type="entry name" value="IFT140/172-RELATED"/>
    <property type="match status" value="1"/>
</dbReference>
<dbReference type="FunFam" id="1.25.40.470:FF:000012">
    <property type="entry name" value="intraflagellar transport protein 172 homolog"/>
    <property type="match status" value="1"/>
</dbReference>
<comment type="similarity">
    <text evidence="8">Belongs to the IFT172 family.</text>
</comment>
<dbReference type="SUPFAM" id="SSF50978">
    <property type="entry name" value="WD40 repeat-like"/>
    <property type="match status" value="1"/>
</dbReference>
<dbReference type="InterPro" id="IPR056157">
    <property type="entry name" value="TPR_IFT80_172_dom"/>
</dbReference>
<evidence type="ECO:0000256" key="7">
    <source>
        <dbReference type="ARBA" id="ARBA00023273"/>
    </source>
</evidence>
<dbReference type="SMART" id="SM00320">
    <property type="entry name" value="WD40"/>
    <property type="match status" value="6"/>
</dbReference>
<keyword evidence="5" id="KW-0802">TPR repeat</keyword>
<dbReference type="EMBL" id="HBUF01569635">
    <property type="protein sequence ID" value="CAG6765964.1"/>
    <property type="molecule type" value="Transcribed_RNA"/>
</dbReference>
<protein>
    <submittedName>
        <fullName evidence="11">Intraflagellar transport protein 172 homolog</fullName>
    </submittedName>
</protein>
<feature type="domain" description="IFT80/172/WDR35 TPR" evidence="9">
    <location>
        <begin position="635"/>
        <end position="763"/>
    </location>
</feature>
<dbReference type="SUPFAM" id="SSF69322">
    <property type="entry name" value="Tricorn protease domain 2"/>
    <property type="match status" value="1"/>
</dbReference>
<dbReference type="GO" id="GO:0005930">
    <property type="term" value="C:axoneme"/>
    <property type="evidence" value="ECO:0007669"/>
    <property type="project" value="TreeGrafter"/>
</dbReference>
<feature type="domain" description="IF140/IFT172/WDR19 TPR" evidence="10">
    <location>
        <begin position="907"/>
        <end position="1236"/>
    </location>
</feature>
<dbReference type="Pfam" id="PF24762">
    <property type="entry name" value="TPR_IF140-IFT172"/>
    <property type="match status" value="1"/>
</dbReference>
<dbReference type="Pfam" id="PF23387">
    <property type="entry name" value="TPR_IFT80_172"/>
    <property type="match status" value="1"/>
</dbReference>
<evidence type="ECO:0000256" key="8">
    <source>
        <dbReference type="ARBA" id="ARBA00038130"/>
    </source>
</evidence>
<dbReference type="InterPro" id="IPR036322">
    <property type="entry name" value="WD40_repeat_dom_sf"/>
</dbReference>
<evidence type="ECO:0000313" key="11">
    <source>
        <dbReference type="EMBL" id="CAG6765961.1"/>
    </source>
</evidence>
<keyword evidence="4" id="KW-0677">Repeat</keyword>
<dbReference type="PANTHER" id="PTHR15722:SF2">
    <property type="entry name" value="INTRAFLAGELLAR TRANSPORT PROTEIN 172 HOMOLOG"/>
    <property type="match status" value="1"/>
</dbReference>
<keyword evidence="7" id="KW-0966">Cell projection</keyword>
<keyword evidence="6" id="KW-0969">Cilium</keyword>
<dbReference type="InterPro" id="IPR056168">
    <property type="entry name" value="TPR_IF140/IFT172/WDR19"/>
</dbReference>
<dbReference type="InterPro" id="IPR016024">
    <property type="entry name" value="ARM-type_fold"/>
</dbReference>
<dbReference type="SUPFAM" id="SSF48371">
    <property type="entry name" value="ARM repeat"/>
    <property type="match status" value="1"/>
</dbReference>
<dbReference type="SUPFAM" id="SSF81901">
    <property type="entry name" value="HCP-like"/>
    <property type="match status" value="1"/>
</dbReference>
<dbReference type="GO" id="GO:0036064">
    <property type="term" value="C:ciliary basal body"/>
    <property type="evidence" value="ECO:0007669"/>
    <property type="project" value="TreeGrafter"/>
</dbReference>
<dbReference type="GO" id="GO:0042073">
    <property type="term" value="P:intraciliary transport"/>
    <property type="evidence" value="ECO:0007669"/>
    <property type="project" value="TreeGrafter"/>
</dbReference>
<proteinExistence type="inferred from homology"/>
<comment type="subcellular location">
    <subcellularLocation>
        <location evidence="1">Cell projection</location>
        <location evidence="1">Cilium</location>
    </subcellularLocation>
</comment>
<dbReference type="InterPro" id="IPR015943">
    <property type="entry name" value="WD40/YVTN_repeat-like_dom_sf"/>
</dbReference>
<evidence type="ECO:0000259" key="9">
    <source>
        <dbReference type="Pfam" id="PF23387"/>
    </source>
</evidence>
<evidence type="ECO:0000256" key="6">
    <source>
        <dbReference type="ARBA" id="ARBA00023069"/>
    </source>
</evidence>
<dbReference type="InterPro" id="IPR001680">
    <property type="entry name" value="WD40_rpt"/>
</dbReference>
<dbReference type="GO" id="GO:0030992">
    <property type="term" value="C:intraciliary transport particle B"/>
    <property type="evidence" value="ECO:0007669"/>
    <property type="project" value="TreeGrafter"/>
</dbReference>
<keyword evidence="2" id="KW-0217">Developmental protein</keyword>
<evidence type="ECO:0000259" key="10">
    <source>
        <dbReference type="Pfam" id="PF24762"/>
    </source>
</evidence>
<accession>A0A8D9AIR9</accession>
<evidence type="ECO:0000256" key="4">
    <source>
        <dbReference type="ARBA" id="ARBA00022737"/>
    </source>
</evidence>
<dbReference type="EMBL" id="HBUF01569634">
    <property type="protein sequence ID" value="CAG6765961.1"/>
    <property type="molecule type" value="Transcribed_RNA"/>
</dbReference>
<evidence type="ECO:0000256" key="5">
    <source>
        <dbReference type="ARBA" id="ARBA00022803"/>
    </source>
</evidence>
<reference evidence="11" key="1">
    <citation type="submission" date="2021-05" db="EMBL/GenBank/DDBJ databases">
        <authorList>
            <person name="Alioto T."/>
            <person name="Alioto T."/>
            <person name="Gomez Garrido J."/>
        </authorList>
    </citation>
    <scope>NUCLEOTIDE SEQUENCE</scope>
</reference>
<evidence type="ECO:0000256" key="3">
    <source>
        <dbReference type="ARBA" id="ARBA00022574"/>
    </source>
</evidence>
<dbReference type="EMBL" id="HBUF01569633">
    <property type="protein sequence ID" value="CAG6765958.1"/>
    <property type="molecule type" value="Transcribed_RNA"/>
</dbReference>
<dbReference type="Pfam" id="PF00400">
    <property type="entry name" value="WD40"/>
    <property type="match status" value="1"/>
</dbReference>
<evidence type="ECO:0000256" key="1">
    <source>
        <dbReference type="ARBA" id="ARBA00004138"/>
    </source>
</evidence>
<sequence length="1749" mass="201886">MQLKYLQTIVDAQDGPAKVMALAWAPNNIKLAVCGADRIIYLFDDKGERKDKFPTKPADSRNGRKSYVVKGLSFSPDSTKLAVAQSDSIIFIYKLGDDWGDKKVICNKFIQQCPVTSMVWLTDGPIIYGQSDGKVRAAHIKANKTQTLYASNSFVVALCLNVRGTGVLSGHADGSIVRYYVSEDQSNTDQQQGRVVQHPVPPYALSWPAGYILAAGSDRIVTLYESDGRVHRIFDYTASHYKEREFTVACSSPSGQAVTVGSYDNIKLFAWSPSKSMWEEKPNKVIPNLYTISALAWKRDGSRIACGGLCGSVELFESVLKRTIWKGKFEMIYVSPSQVLVKPLSGESRGRGVILKSQYGYEITDVAIMGNDRYLVARTPDTLLLGDLHRNLLSEVLWPDSGRNEKFYFDNITVCLVFNAGELSIIEYGNNEILTCVRTEFMNPHLISVRLNERKQVHSPQENKKLAYLLDLHTICVIDLITNLPTLHINHDSKIDWLELNETAHKLLYRDKKMRLTLLDIRTSEKHNILNYCTFVQWLPGSDVVVAQSRHNACVWYNIDTPDRITQFPVRGDIFDVIRENGQSEILTQDGNHQLGYELDESLIEFGTAVHDSDFGKAILYLESLGMNKKEAEGMWQNLAEVAIQLHNLHVAEICYAALGDIATTHFLQETIKIGDKWSKENNIGDPLQCPELWVRMSILNKQFKVAEGIYLENNEIDKAIDMYLKLYKWEDALYLAETNNYQYPELKKKYIKWLTDTKQEDKAGELYEKEGDHQTALNYYLKANFTSKACKLVQSEPYLLDNHDVVSQIVKGLIKNESYIQAGQIYEFTNDNEKALECYRKGKVYDRCIDLTRKINPKNVTALEEEWGDHLIENKQYNAAINHYIEAGKNNKALDTSIRAKQWKKAVQILQVITNKEEISEHVKTLAKHFKTLKDYKTAEKIFLHCDMYDQIVDMYNQTGQWEKAYAVAEQHLNISEMKTTFIQKCKQLEEEVKFKEAERLYLIINEPDLAISMFKNQKQYENMMRLVRNYHPDLVDTTLLHLAQECEEAKKYKQAEKYYIDCNEWKLAIKMYRNLNLWEDAYRIALNNGGQEAVEPVVFLWAKSLGGDSAVRLLNRLSLLESCISNACDTYQFEFAFELARIGMKSKLEEVHYKYALVLEDNGQFSEAETQFIKANKPKEAISMYVHNQDWENAERIANEHDPSSIGDILLNQSKFEFENENFSKFETLLLRAHKVDLIIEKYKMNRMWNDALRVCGEYVPSKLPLLQQEYEKEINTNISKDIHSLITQARQWEQNGEFYNAVECYLRIKNVDTNLMVKILNEVTQLTLKYLNHDQCYKIISNLIPKLMEYKLYDLAVRVYLNIDMVKEAVDIFIYTQNWNKARKLCAELQPEYLSYVENQYKEWLKKNGDADMLSEVDINTALDMLMKQGQWNQCLDRAKNINNNLLHKYMALYAMHLIKNKEYSQLTEMFHEYGTPNIPQFYNIYKQTAYCILNNPNENVNLIVSLRNMLYNVIQNQCNNEEIDKLMFIAHLMIMKCLLADIPSAIDLVTAISIALLRYTDVIVSDKAYYDAGYYCQQTKRDSEAFVFWNHYLDICDAIEDNNTDNLEHTDLIHTDFPQDITLPTRLTMSPDQHEHVKNWVLALSVDRNRNATQGLPTDNRKVYIGSLYSLNEQTTDTATPCVVTGWPIINPQSFSAKFSVIQFANKKYANKDNYKIFMDIAKFNSSHALENTVDFMNEWCVPVN</sequence>
<keyword evidence="11" id="KW-0282">Flagellum</keyword>
<keyword evidence="3" id="KW-0853">WD repeat</keyword>
<name>A0A8D9AIR9_9HEMI</name>
<dbReference type="Gene3D" id="1.25.40.470">
    <property type="match status" value="3"/>
</dbReference>